<dbReference type="EMBL" id="VTER01000001">
    <property type="protein sequence ID" value="TYS51934.1"/>
    <property type="molecule type" value="Genomic_DNA"/>
</dbReference>
<protein>
    <submittedName>
        <fullName evidence="1">DUF1963 domain-containing protein</fullName>
    </submittedName>
</protein>
<dbReference type="SUPFAM" id="SSF103032">
    <property type="entry name" value="Hypothetical protein YwqG"/>
    <property type="match status" value="1"/>
</dbReference>
<dbReference type="PANTHER" id="PTHR36436:SF6">
    <property type="entry name" value="SLL5081 PROTEIN"/>
    <property type="match status" value="1"/>
</dbReference>
<organism evidence="1 2">
    <name type="scientific">Bacillus infantis</name>
    <dbReference type="NCBI Taxonomy" id="324767"/>
    <lineage>
        <taxon>Bacteria</taxon>
        <taxon>Bacillati</taxon>
        <taxon>Bacillota</taxon>
        <taxon>Bacilli</taxon>
        <taxon>Bacillales</taxon>
        <taxon>Bacillaceae</taxon>
        <taxon>Bacillus</taxon>
    </lineage>
</organism>
<sequence length="281" mass="32653">MKQEKLIRHNDREAFEKTRKEFVQLELVKPEDELRLWESKAGGNPYLPKVTQYPRNQAGEPLHLLAQLNLGQLPKLPDFPDKGILSFYIDLNDDVFGMNFDQQDDQSGFRVLFFADVEENEENLVTDFSAIDEHRSNCEYEVLEGGEFMIKGKASSMYIAAGDYRFDEVIGESSLDYFERLAEEEMPEGYEEVDDLYNDYSNPEGEVHHQMGGYPYFTQMDPRDGGSRYDTLLFQLDSDYDKAGEKYAVIWGDVGICNFFISESDLKARRFDRVLFNWDCC</sequence>
<dbReference type="InterPro" id="IPR035948">
    <property type="entry name" value="YwqG-like_sf"/>
</dbReference>
<dbReference type="AlphaFoldDB" id="A0A5D4RQF3"/>
<evidence type="ECO:0000313" key="2">
    <source>
        <dbReference type="Proteomes" id="UP000322139"/>
    </source>
</evidence>
<dbReference type="RefSeq" id="WP_148972924.1">
    <property type="nucleotide sequence ID" value="NZ_JBNIKU010000012.1"/>
</dbReference>
<dbReference type="PANTHER" id="PTHR36436">
    <property type="entry name" value="SLL5081 PROTEIN"/>
    <property type="match status" value="1"/>
</dbReference>
<dbReference type="Pfam" id="PF09234">
    <property type="entry name" value="DUF1963"/>
    <property type="match status" value="1"/>
</dbReference>
<comment type="caution">
    <text evidence="1">The sequence shown here is derived from an EMBL/GenBank/DDBJ whole genome shotgun (WGS) entry which is preliminary data.</text>
</comment>
<evidence type="ECO:0000313" key="1">
    <source>
        <dbReference type="EMBL" id="TYS51934.1"/>
    </source>
</evidence>
<reference evidence="1 2" key="1">
    <citation type="submission" date="2019-08" db="EMBL/GenBank/DDBJ databases">
        <title>Bacillus genomes from the desert of Cuatro Cienegas, Coahuila.</title>
        <authorList>
            <person name="Olmedo-Alvarez G."/>
        </authorList>
    </citation>
    <scope>NUCLEOTIDE SEQUENCE [LARGE SCALE GENOMIC DNA]</scope>
    <source>
        <strain evidence="1 2">CH446_14T</strain>
    </source>
</reference>
<dbReference type="Proteomes" id="UP000322139">
    <property type="component" value="Unassembled WGS sequence"/>
</dbReference>
<proteinExistence type="predicted"/>
<name>A0A5D4RQF3_9BACI</name>
<dbReference type="Gene3D" id="2.30.320.10">
    <property type="entry name" value="YwqG-like"/>
    <property type="match status" value="1"/>
</dbReference>
<accession>A0A5D4RQF3</accession>
<dbReference type="InterPro" id="IPR015315">
    <property type="entry name" value="DUF1963"/>
</dbReference>
<gene>
    <name evidence="1" type="ORF">FZD51_00330</name>
</gene>